<reference evidence="1 2" key="1">
    <citation type="submission" date="2024-01" db="EMBL/GenBank/DDBJ databases">
        <authorList>
            <person name="Allen C."/>
            <person name="Tagirdzhanova G."/>
        </authorList>
    </citation>
    <scope>NUCLEOTIDE SEQUENCE [LARGE SCALE GENOMIC DNA]</scope>
</reference>
<gene>
    <name evidence="1" type="ORF">SEUCBS140593_009592</name>
</gene>
<dbReference type="Proteomes" id="UP001642482">
    <property type="component" value="Unassembled WGS sequence"/>
</dbReference>
<dbReference type="PANTHER" id="PTHR35896">
    <property type="entry name" value="IG-LIKE DOMAIN-CONTAINING PROTEIN"/>
    <property type="match status" value="1"/>
</dbReference>
<keyword evidence="2" id="KW-1185">Reference proteome</keyword>
<protein>
    <submittedName>
        <fullName evidence="1">Uncharacterized protein</fullName>
    </submittedName>
</protein>
<organism evidence="1 2">
    <name type="scientific">Sporothrix eucalyptigena</name>
    <dbReference type="NCBI Taxonomy" id="1812306"/>
    <lineage>
        <taxon>Eukaryota</taxon>
        <taxon>Fungi</taxon>
        <taxon>Dikarya</taxon>
        <taxon>Ascomycota</taxon>
        <taxon>Pezizomycotina</taxon>
        <taxon>Sordariomycetes</taxon>
        <taxon>Sordariomycetidae</taxon>
        <taxon>Ophiostomatales</taxon>
        <taxon>Ophiostomataceae</taxon>
        <taxon>Sporothrix</taxon>
    </lineage>
</organism>
<dbReference type="EMBL" id="CAWUHD010000161">
    <property type="protein sequence ID" value="CAK7236352.1"/>
    <property type="molecule type" value="Genomic_DNA"/>
</dbReference>
<dbReference type="InterPro" id="IPR053008">
    <property type="entry name" value="Phomopsin_biosynth_assoc"/>
</dbReference>
<sequence length="178" mass="19337">MSVAEARLHGCQYDTLAASWLPYASRDDELSQAFDRAGPGPGGAWTYYADAAATRVLTIEQVAALPDKPSCSSGPDGDGGNCFWVTRRWHLLYCTFYWKKLFRQAATGVVMERHYNKTGHIEHCEALLVRRSGAEVGCKVYGLDEVVTEAAVGLSGDRLELGPSGGCPSDRAYSPATR</sequence>
<name>A0ABP0CW31_9PEZI</name>
<accession>A0ABP0CW31</accession>
<feature type="non-terminal residue" evidence="1">
    <location>
        <position position="178"/>
    </location>
</feature>
<evidence type="ECO:0000313" key="2">
    <source>
        <dbReference type="Proteomes" id="UP001642482"/>
    </source>
</evidence>
<evidence type="ECO:0000313" key="1">
    <source>
        <dbReference type="EMBL" id="CAK7236352.1"/>
    </source>
</evidence>
<dbReference type="PANTHER" id="PTHR35896:SF3">
    <property type="entry name" value="MAJOR FACILITATOR SUPERFAMILY TRANSPORTER"/>
    <property type="match status" value="1"/>
</dbReference>
<proteinExistence type="predicted"/>
<comment type="caution">
    <text evidence="1">The sequence shown here is derived from an EMBL/GenBank/DDBJ whole genome shotgun (WGS) entry which is preliminary data.</text>
</comment>